<dbReference type="PANTHER" id="PTHR24074">
    <property type="entry name" value="CO-CHAPERONE PROTEIN DJLA"/>
    <property type="match status" value="1"/>
</dbReference>
<organism evidence="4 5">
    <name type="scientific">Rhododendron griersonianum</name>
    <dbReference type="NCBI Taxonomy" id="479676"/>
    <lineage>
        <taxon>Eukaryota</taxon>
        <taxon>Viridiplantae</taxon>
        <taxon>Streptophyta</taxon>
        <taxon>Embryophyta</taxon>
        <taxon>Tracheophyta</taxon>
        <taxon>Spermatophyta</taxon>
        <taxon>Magnoliopsida</taxon>
        <taxon>eudicotyledons</taxon>
        <taxon>Gunneridae</taxon>
        <taxon>Pentapetalae</taxon>
        <taxon>asterids</taxon>
        <taxon>Ericales</taxon>
        <taxon>Ericaceae</taxon>
        <taxon>Ericoideae</taxon>
        <taxon>Rhodoreae</taxon>
        <taxon>Rhododendron</taxon>
    </lineage>
</organism>
<feature type="domain" description="J" evidence="3">
    <location>
        <begin position="3"/>
        <end position="73"/>
    </location>
</feature>
<dbReference type="Proteomes" id="UP000823749">
    <property type="component" value="Chromosome 3"/>
</dbReference>
<name>A0AAV6KTY8_9ERIC</name>
<evidence type="ECO:0000256" key="1">
    <source>
        <dbReference type="SAM" id="MobiDB-lite"/>
    </source>
</evidence>
<sequence>MDPYKAALGLDQSASVEEIKRAYRKLALQFHPDKHSHSPNFVRDHATLRFKFVSLAYEGLMDELRRSSSNNNGNNNSRVDYNSSSSNNNNKRGSSRSQSNNNNNNTRSSNNYNKYYYGGRFAGLVILLHIPIGIGTLYLSLGILTLTDLRSLLKIAGGSERVGEASFDDLMDPVELEELIARIEKPPVQSNPLSSSEAAVHI</sequence>
<evidence type="ECO:0000256" key="2">
    <source>
        <dbReference type="SAM" id="Phobius"/>
    </source>
</evidence>
<reference evidence="4" key="1">
    <citation type="submission" date="2020-08" db="EMBL/GenBank/DDBJ databases">
        <title>Plant Genome Project.</title>
        <authorList>
            <person name="Zhang R.-G."/>
        </authorList>
    </citation>
    <scope>NUCLEOTIDE SEQUENCE</scope>
    <source>
        <strain evidence="4">WSP0</strain>
        <tissue evidence="4">Leaf</tissue>
    </source>
</reference>
<dbReference type="PRINTS" id="PR00625">
    <property type="entry name" value="JDOMAIN"/>
</dbReference>
<feature type="compositionally biased region" description="Low complexity" evidence="1">
    <location>
        <begin position="67"/>
        <end position="109"/>
    </location>
</feature>
<dbReference type="Gene3D" id="1.10.287.110">
    <property type="entry name" value="DnaJ domain"/>
    <property type="match status" value="1"/>
</dbReference>
<keyword evidence="2" id="KW-1133">Transmembrane helix</keyword>
<dbReference type="CDD" id="cd06257">
    <property type="entry name" value="DnaJ"/>
    <property type="match status" value="1"/>
</dbReference>
<protein>
    <recommendedName>
        <fullName evidence="3">J domain-containing protein</fullName>
    </recommendedName>
</protein>
<feature type="transmembrane region" description="Helical" evidence="2">
    <location>
        <begin position="121"/>
        <end position="144"/>
    </location>
</feature>
<keyword evidence="2" id="KW-0472">Membrane</keyword>
<keyword evidence="2" id="KW-0812">Transmembrane</keyword>
<dbReference type="PROSITE" id="PS50076">
    <property type="entry name" value="DNAJ_2"/>
    <property type="match status" value="1"/>
</dbReference>
<evidence type="ECO:0000313" key="5">
    <source>
        <dbReference type="Proteomes" id="UP000823749"/>
    </source>
</evidence>
<dbReference type="Pfam" id="PF00226">
    <property type="entry name" value="DnaJ"/>
    <property type="match status" value="1"/>
</dbReference>
<evidence type="ECO:0000313" key="4">
    <source>
        <dbReference type="EMBL" id="KAG5556088.1"/>
    </source>
</evidence>
<accession>A0AAV6KTY8</accession>
<dbReference type="InterPro" id="IPR036869">
    <property type="entry name" value="J_dom_sf"/>
</dbReference>
<dbReference type="InterPro" id="IPR001623">
    <property type="entry name" value="DnaJ_domain"/>
</dbReference>
<gene>
    <name evidence="4" type="ORF">RHGRI_006647</name>
</gene>
<dbReference type="InterPro" id="IPR050817">
    <property type="entry name" value="DjlA_DnaK_co-chaperone"/>
</dbReference>
<comment type="caution">
    <text evidence="4">The sequence shown here is derived from an EMBL/GenBank/DDBJ whole genome shotgun (WGS) entry which is preliminary data.</text>
</comment>
<evidence type="ECO:0000259" key="3">
    <source>
        <dbReference type="PROSITE" id="PS50076"/>
    </source>
</evidence>
<keyword evidence="5" id="KW-1185">Reference proteome</keyword>
<feature type="region of interest" description="Disordered" evidence="1">
    <location>
        <begin position="66"/>
        <end position="109"/>
    </location>
</feature>
<proteinExistence type="predicted"/>
<dbReference type="AlphaFoldDB" id="A0AAV6KTY8"/>
<dbReference type="SMART" id="SM00271">
    <property type="entry name" value="DnaJ"/>
    <property type="match status" value="1"/>
</dbReference>
<dbReference type="SUPFAM" id="SSF46565">
    <property type="entry name" value="Chaperone J-domain"/>
    <property type="match status" value="1"/>
</dbReference>
<dbReference type="EMBL" id="JACTNZ010000003">
    <property type="protein sequence ID" value="KAG5556088.1"/>
    <property type="molecule type" value="Genomic_DNA"/>
</dbReference>